<evidence type="ECO:0000256" key="3">
    <source>
        <dbReference type="ARBA" id="ARBA00022741"/>
    </source>
</evidence>
<dbReference type="Proteomes" id="UP000007148">
    <property type="component" value="Unassembled WGS sequence"/>
</dbReference>
<dbReference type="SMART" id="SM00487">
    <property type="entry name" value="DEXDc"/>
    <property type="match status" value="1"/>
</dbReference>
<evidence type="ECO:0000256" key="6">
    <source>
        <dbReference type="ARBA" id="ARBA00022840"/>
    </source>
</evidence>
<dbReference type="Pfam" id="PF23271">
    <property type="entry name" value="HEAT_GCN1"/>
    <property type="match status" value="1"/>
</dbReference>
<keyword evidence="7" id="KW-0238">DNA-binding</keyword>
<feature type="region of interest" description="Disordered" evidence="9">
    <location>
        <begin position="173"/>
        <end position="325"/>
    </location>
</feature>
<dbReference type="Pfam" id="PF12054">
    <property type="entry name" value="DUF3535"/>
    <property type="match status" value="1"/>
</dbReference>
<dbReference type="PROSITE" id="PS51192">
    <property type="entry name" value="HELICASE_ATP_BIND_1"/>
    <property type="match status" value="1"/>
</dbReference>
<dbReference type="SUPFAM" id="SSF48371">
    <property type="entry name" value="ARM repeat"/>
    <property type="match status" value="1"/>
</dbReference>
<feature type="domain" description="Helicase C-terminal" evidence="11">
    <location>
        <begin position="1653"/>
        <end position="1807"/>
    </location>
</feature>
<dbReference type="CDD" id="cd17999">
    <property type="entry name" value="DEXHc_Mot1"/>
    <property type="match status" value="1"/>
</dbReference>
<keyword evidence="4" id="KW-0378">Hydrolase</keyword>
<dbReference type="PROSITE" id="PS51194">
    <property type="entry name" value="HELICASE_CTER"/>
    <property type="match status" value="1"/>
</dbReference>
<dbReference type="SUPFAM" id="SSF52540">
    <property type="entry name" value="P-loop containing nucleoside triphosphate hydrolases"/>
    <property type="match status" value="2"/>
</dbReference>
<evidence type="ECO:0000256" key="9">
    <source>
        <dbReference type="SAM" id="MobiDB-lite"/>
    </source>
</evidence>
<gene>
    <name evidence="12" type="ORF">PIIN_00733</name>
</gene>
<protein>
    <submittedName>
        <fullName evidence="12">Related to MOT1-transcriptional accessory protein</fullName>
    </submittedName>
</protein>
<dbReference type="InterPro" id="IPR057546">
    <property type="entry name" value="HEAT_GCN1"/>
</dbReference>
<dbReference type="InterPro" id="IPR000330">
    <property type="entry name" value="SNF2_N"/>
</dbReference>
<dbReference type="EMBL" id="CAFZ01000007">
    <property type="protein sequence ID" value="CCA66894.1"/>
    <property type="molecule type" value="Genomic_DNA"/>
</dbReference>
<keyword evidence="8" id="KW-0539">Nucleus</keyword>
<organism evidence="12 13">
    <name type="scientific">Serendipita indica (strain DSM 11827)</name>
    <name type="common">Root endophyte fungus</name>
    <name type="synonym">Piriformospora indica</name>
    <dbReference type="NCBI Taxonomy" id="1109443"/>
    <lineage>
        <taxon>Eukaryota</taxon>
        <taxon>Fungi</taxon>
        <taxon>Dikarya</taxon>
        <taxon>Basidiomycota</taxon>
        <taxon>Agaricomycotina</taxon>
        <taxon>Agaricomycetes</taxon>
        <taxon>Sebacinales</taxon>
        <taxon>Serendipitaceae</taxon>
        <taxon>Serendipita</taxon>
    </lineage>
</organism>
<evidence type="ECO:0000256" key="7">
    <source>
        <dbReference type="ARBA" id="ARBA00023125"/>
    </source>
</evidence>
<evidence type="ECO:0000259" key="11">
    <source>
        <dbReference type="PROSITE" id="PS51194"/>
    </source>
</evidence>
<dbReference type="Gene3D" id="3.40.50.300">
    <property type="entry name" value="P-loop containing nucleotide triphosphate hydrolases"/>
    <property type="match status" value="1"/>
</dbReference>
<dbReference type="OMA" id="WYSDIAC"/>
<dbReference type="InterPro" id="IPR011989">
    <property type="entry name" value="ARM-like"/>
</dbReference>
<dbReference type="CDD" id="cd18793">
    <property type="entry name" value="SF2_C_SNF"/>
    <property type="match status" value="1"/>
</dbReference>
<evidence type="ECO:0000259" key="10">
    <source>
        <dbReference type="PROSITE" id="PS51192"/>
    </source>
</evidence>
<feature type="compositionally biased region" description="Pro residues" evidence="9">
    <location>
        <begin position="291"/>
        <end position="301"/>
    </location>
</feature>
<dbReference type="PANTHER" id="PTHR36498">
    <property type="entry name" value="TATA-BINDING PROTEIN-ASSOCIATED FACTOR 172"/>
    <property type="match status" value="1"/>
</dbReference>
<dbReference type="STRING" id="1109443.G4T6D8"/>
<evidence type="ECO:0000256" key="8">
    <source>
        <dbReference type="ARBA" id="ARBA00023242"/>
    </source>
</evidence>
<feature type="region of interest" description="Disordered" evidence="9">
    <location>
        <begin position="1826"/>
        <end position="1846"/>
    </location>
</feature>
<dbReference type="InterPro" id="IPR027417">
    <property type="entry name" value="P-loop_NTPase"/>
</dbReference>
<dbReference type="GO" id="GO:0005524">
    <property type="term" value="F:ATP binding"/>
    <property type="evidence" value="ECO:0007669"/>
    <property type="project" value="UniProtKB-KW"/>
</dbReference>
<dbReference type="FunCoup" id="G4T6D8">
    <property type="interactions" value="787"/>
</dbReference>
<dbReference type="GO" id="GO:0005634">
    <property type="term" value="C:nucleus"/>
    <property type="evidence" value="ECO:0007669"/>
    <property type="project" value="UniProtKB-SubCell"/>
</dbReference>
<comment type="caution">
    <text evidence="12">The sequence shown here is derived from an EMBL/GenBank/DDBJ whole genome shotgun (WGS) entry which is preliminary data.</text>
</comment>
<accession>G4T6D8</accession>
<dbReference type="OrthoDB" id="10252227at2759"/>
<dbReference type="Gene3D" id="3.40.50.10810">
    <property type="entry name" value="Tandem AAA-ATPase domain"/>
    <property type="match status" value="1"/>
</dbReference>
<dbReference type="Pfam" id="PF00176">
    <property type="entry name" value="SNF2-rel_dom"/>
    <property type="match status" value="1"/>
</dbReference>
<keyword evidence="6" id="KW-0067">ATP-binding</keyword>
<evidence type="ECO:0000256" key="4">
    <source>
        <dbReference type="ARBA" id="ARBA00022801"/>
    </source>
</evidence>
<evidence type="ECO:0000256" key="5">
    <source>
        <dbReference type="ARBA" id="ARBA00022806"/>
    </source>
</evidence>
<dbReference type="GO" id="GO:0017025">
    <property type="term" value="F:TBP-class protein binding"/>
    <property type="evidence" value="ECO:0007669"/>
    <property type="project" value="InterPro"/>
</dbReference>
<evidence type="ECO:0000256" key="2">
    <source>
        <dbReference type="ARBA" id="ARBA00022737"/>
    </source>
</evidence>
<dbReference type="InParanoid" id="G4T6D8"/>
<dbReference type="GO" id="GO:0016887">
    <property type="term" value="F:ATP hydrolysis activity"/>
    <property type="evidence" value="ECO:0007669"/>
    <property type="project" value="InterPro"/>
</dbReference>
<sequence>MASRLEIRLATAKNIAHIATKCLRKDSGIEGDAQEIKPALDALGSVIQPLESTEDWSDILPLLRSKNIETRNAAANTLSQICTLAPVWAPLHPALPDAASDVEFPPFSVEQILESGKLLLSSSGQEFNKAGGAGSAAELERARREAKTRLGLDFLDGDEDDNGWTQELMEEAANVNVDDEQTNHVKSPESKMDATSPMSRTDDPASPMSVDTPYFPLARPGAGARTDSHQLSDDRLDSPTAEYPNDTALSARERNRLKRKRRQEEGAGPIITRAAAPPAKIRIVEQEGKPTPKPAASSPPPNEDEKIVIDPQKGGQVEAKEKSSHRALEVKPGQWIWAGLMKVLSVDLFNANWETRHGTALALREVIKLQGAHAGTLYNATAEENAINHAKWCNDMAAKLLCVFVMDRFSDYVSDQVVAPVRESATQALAALLLHMPESSVYHVHRILLAMIRQDLSQLPAKKPKNGYVWQVRHAGLLGLKYEVAVREDLIERQESRELLRGVVEAALLGLADADDDVRSAAAGCLIPVCGSIVRYLLDELPKLLAILWSCFESMKDDLSSSVSAVMDLLGALVAFPDVMAMFSDSTRSRPLDQLAPLLFPFFRHTISNVRLAVVRTLYDFLSVPSLPYNWANNSFFRLLFQNVLLEERDDIRALSVRTWRLALGKVIPNVSNMDDLIPVLIFRDWIETCTTPLGDPIDTSRLFILPHFDDMTEVHNVDKNMISQDLSLIDLGTVWKARIASAQCLAILANALPQQLHNEYFDLPLKHYLNSPSYFHKFMGATILQEWSSEYETATGNPFAASSPLADELSKVIVSVLVADPPACYHETLYVLDQLCRMCNSLVISFLQDSKFSATNPGLPQMASLGSEAGSFTLVHARSTVDWLDNLHNLFQKPKKKKDVTRIDDSKRSIRELIHVFEEMKSAEDSQVAAAFASAAIALKAIPPKLTPLIKGVMNSIKTEEIEDLQRRSAGSLAAFIHFSSTSPSSALSNSVDKVIKNLCVFLCQDEAHTPLFAKIGKEEGILSFNKVLATTVVAAGRHKDVPVDEPKEIVAARIMRRGGVAAFVQMTMIFGSSLFEKVPKIWQCVSEELLKAYPPDSITDADAALLDGAGQGLLDTLTALRDVLPTLHADLHSKIEELFPSLLLSLQSKFAVIRQAVSKCYAAICDVMTSKAMLFLVQKILPLIDDVENVKRRQGAVELIFHVVGALQMKILPYILFLVVPLLGRMNDVDEDIRSAATNSFATLIQLMPLEHGLPDPPGFPEQLLKKRDEERTFLSQLLGGGQVENYQIPVTINAELRKYQQEGVNWLAFLRKYQLHGILCDDMGLGKTLQSICILASAHHERAERNEPHLPSFIVCPPTLTNHWLHEINRYANNLKPIIYAGPVKERRARSKRLKQYDVVITSYDVVRNDINVLAHQTWLYCILDEGHLIKNARSKVSQAVKTIKAHHRLILSGTPIQNNLLELWSLFDFLMPGFLGNESQFNERFARPVLASKEGKMGAKGAESAARALEALHKQALPFLLRRMKENVLNDLPPKIIQDYYCDVSPLQQLLFEEFQTSKASEEATTSVKSEGTKGHVFQALQYLRKVCNHPALVLKDEQPETAAILEKLAANGEDVKSVRDIENAPKLLALKQLLQDCGIGVTSKDLEAPEDHLELPAEPPQHRCLIFCQMKMMVDVIEKDLFQTMMPTVSYMRLDGTTESQRRHAIVQTFNDDPSIDCLLLTTHIGGLGLTLTGADTVIFVEHDWNPMKDLQAMDRAHRLGQKRVVNVYRLITKGTLEEKIMGLQRFKLNIANTVVTQQNAGLESMDTDLVLDLFRKPTTDQDDAAASNKRSNMSNGPVSQKDILSGLEELHGEDEYADMNLESFMSTLRR</sequence>
<keyword evidence="5" id="KW-0347">Helicase</keyword>
<keyword evidence="2" id="KW-0677">Repeat</keyword>
<reference evidence="12 13" key="1">
    <citation type="journal article" date="2011" name="PLoS Pathog.">
        <title>Endophytic Life Strategies Decoded by Genome and Transcriptome Analyses of the Mutualistic Root Symbiont Piriformospora indica.</title>
        <authorList>
            <person name="Zuccaro A."/>
            <person name="Lahrmann U."/>
            <person name="Guldener U."/>
            <person name="Langen G."/>
            <person name="Pfiffi S."/>
            <person name="Biedenkopf D."/>
            <person name="Wong P."/>
            <person name="Samans B."/>
            <person name="Grimm C."/>
            <person name="Basiewicz M."/>
            <person name="Murat C."/>
            <person name="Martin F."/>
            <person name="Kogel K.H."/>
        </authorList>
    </citation>
    <scope>NUCLEOTIDE SEQUENCE [LARGE SCALE GENOMIC DNA]</scope>
    <source>
        <strain evidence="12 13">DSM 11827</strain>
    </source>
</reference>
<proteinExistence type="predicted"/>
<dbReference type="FunFam" id="3.40.50.10810:FF:000042">
    <property type="entry name" value="SNF2 family helicase-like protein"/>
    <property type="match status" value="1"/>
</dbReference>
<dbReference type="PANTHER" id="PTHR36498:SF1">
    <property type="entry name" value="TATA-BINDING PROTEIN-ASSOCIATED FACTOR 172"/>
    <property type="match status" value="1"/>
</dbReference>
<dbReference type="SMART" id="SM00490">
    <property type="entry name" value="HELICc"/>
    <property type="match status" value="1"/>
</dbReference>
<feature type="domain" description="Helicase ATP-binding" evidence="10">
    <location>
        <begin position="1311"/>
        <end position="1477"/>
    </location>
</feature>
<dbReference type="InterPro" id="IPR044972">
    <property type="entry name" value="Mot1"/>
</dbReference>
<dbReference type="GO" id="GO:0003677">
    <property type="term" value="F:DNA binding"/>
    <property type="evidence" value="ECO:0007669"/>
    <property type="project" value="UniProtKB-KW"/>
</dbReference>
<keyword evidence="3" id="KW-0547">Nucleotide-binding</keyword>
<feature type="compositionally biased region" description="Basic and acidic residues" evidence="9">
    <location>
        <begin position="181"/>
        <end position="192"/>
    </location>
</feature>
<keyword evidence="13" id="KW-1185">Reference proteome</keyword>
<dbReference type="InterPro" id="IPR014001">
    <property type="entry name" value="Helicase_ATP-bd"/>
</dbReference>
<evidence type="ECO:0000313" key="13">
    <source>
        <dbReference type="Proteomes" id="UP000007148"/>
    </source>
</evidence>
<dbReference type="Pfam" id="PF00271">
    <property type="entry name" value="Helicase_C"/>
    <property type="match status" value="1"/>
</dbReference>
<dbReference type="InterPro" id="IPR022707">
    <property type="entry name" value="Mot1_central_dom"/>
</dbReference>
<dbReference type="Gene3D" id="1.25.10.10">
    <property type="entry name" value="Leucine-rich Repeat Variant"/>
    <property type="match status" value="2"/>
</dbReference>
<comment type="subcellular location">
    <subcellularLocation>
        <location evidence="1">Nucleus</location>
    </subcellularLocation>
</comment>
<dbReference type="InterPro" id="IPR016024">
    <property type="entry name" value="ARM-type_fold"/>
</dbReference>
<dbReference type="InterPro" id="IPR049730">
    <property type="entry name" value="SNF2/RAD54-like_C"/>
</dbReference>
<name>G4T6D8_SERID</name>
<dbReference type="FunFam" id="3.40.50.300:FF:001793">
    <property type="entry name" value="TATA-binding protein-associated factor"/>
    <property type="match status" value="1"/>
</dbReference>
<evidence type="ECO:0000256" key="1">
    <source>
        <dbReference type="ARBA" id="ARBA00004123"/>
    </source>
</evidence>
<dbReference type="InterPro" id="IPR001650">
    <property type="entry name" value="Helicase_C-like"/>
</dbReference>
<evidence type="ECO:0000313" key="12">
    <source>
        <dbReference type="EMBL" id="CCA66894.1"/>
    </source>
</evidence>
<dbReference type="InterPro" id="IPR038718">
    <property type="entry name" value="SNF2-like_sf"/>
</dbReference>
<feature type="compositionally biased region" description="Basic and acidic residues" evidence="9">
    <location>
        <begin position="226"/>
        <end position="237"/>
    </location>
</feature>
<feature type="compositionally biased region" description="Polar residues" evidence="9">
    <location>
        <begin position="1834"/>
        <end position="1844"/>
    </location>
</feature>
<dbReference type="InterPro" id="IPR044078">
    <property type="entry name" value="Mot1_ATP-bd"/>
</dbReference>
<dbReference type="GO" id="GO:0004386">
    <property type="term" value="F:helicase activity"/>
    <property type="evidence" value="ECO:0007669"/>
    <property type="project" value="UniProtKB-KW"/>
</dbReference>
<dbReference type="eggNOG" id="KOG0392">
    <property type="taxonomic scope" value="Eukaryota"/>
</dbReference>
<dbReference type="HOGENOM" id="CLU_000315_1_1_1"/>